<protein>
    <submittedName>
        <fullName evidence="1">Uncharacterized protein</fullName>
    </submittedName>
</protein>
<name>A0A151WTP1_9HYME</name>
<dbReference type="Proteomes" id="UP000075809">
    <property type="component" value="Unassembled WGS sequence"/>
</dbReference>
<keyword evidence="2" id="KW-1185">Reference proteome</keyword>
<evidence type="ECO:0000313" key="1">
    <source>
        <dbReference type="EMBL" id="KYQ51204.1"/>
    </source>
</evidence>
<feature type="non-terminal residue" evidence="1">
    <location>
        <position position="1"/>
    </location>
</feature>
<dbReference type="EMBL" id="KQ982753">
    <property type="protein sequence ID" value="KYQ51204.1"/>
    <property type="molecule type" value="Genomic_DNA"/>
</dbReference>
<evidence type="ECO:0000313" key="2">
    <source>
        <dbReference type="Proteomes" id="UP000075809"/>
    </source>
</evidence>
<gene>
    <name evidence="1" type="ORF">ALC60_09669</name>
</gene>
<proteinExistence type="predicted"/>
<sequence>TRTAAEFIAEVSRRNLFFSTVNFADSSLHPRGRLLSREFTFKFPKLGKVRKPVPRLGSCPTSLYTRLTLELNPVERSKENDEELPASTVKLGLPYRVSTLERLWDREGRDGVHFTLLTSINSSLFQRSGFSIVAL</sequence>
<accession>A0A151WTP1</accession>
<reference evidence="1 2" key="1">
    <citation type="submission" date="2015-09" db="EMBL/GenBank/DDBJ databases">
        <title>Trachymyrmex zeteki WGS genome.</title>
        <authorList>
            <person name="Nygaard S."/>
            <person name="Hu H."/>
            <person name="Boomsma J."/>
            <person name="Zhang G."/>
        </authorList>
    </citation>
    <scope>NUCLEOTIDE SEQUENCE [LARGE SCALE GENOMIC DNA]</scope>
    <source>
        <strain evidence="1">Tzet28-1</strain>
        <tissue evidence="1">Whole body</tissue>
    </source>
</reference>
<dbReference type="AlphaFoldDB" id="A0A151WTP1"/>
<organism evidence="1 2">
    <name type="scientific">Mycetomoellerius zeteki</name>
    <dbReference type="NCBI Taxonomy" id="64791"/>
    <lineage>
        <taxon>Eukaryota</taxon>
        <taxon>Metazoa</taxon>
        <taxon>Ecdysozoa</taxon>
        <taxon>Arthropoda</taxon>
        <taxon>Hexapoda</taxon>
        <taxon>Insecta</taxon>
        <taxon>Pterygota</taxon>
        <taxon>Neoptera</taxon>
        <taxon>Endopterygota</taxon>
        <taxon>Hymenoptera</taxon>
        <taxon>Apocrita</taxon>
        <taxon>Aculeata</taxon>
        <taxon>Formicoidea</taxon>
        <taxon>Formicidae</taxon>
        <taxon>Myrmicinae</taxon>
        <taxon>Mycetomoellerius</taxon>
    </lineage>
</organism>